<evidence type="ECO:0000256" key="1">
    <source>
        <dbReference type="ARBA" id="ARBA00022603"/>
    </source>
</evidence>
<dbReference type="EMBL" id="RJKN01000001">
    <property type="protein sequence ID" value="ROP45674.1"/>
    <property type="molecule type" value="Genomic_DNA"/>
</dbReference>
<accession>A0A3N1HT21</accession>
<dbReference type="Gene3D" id="3.40.50.150">
    <property type="entry name" value="Vaccinia Virus protein VP39"/>
    <property type="match status" value="1"/>
</dbReference>
<dbReference type="InParanoid" id="A0A3N1HT21"/>
<name>A0A3N1HT21_9ACTN</name>
<evidence type="ECO:0000256" key="2">
    <source>
        <dbReference type="ARBA" id="ARBA00022679"/>
    </source>
</evidence>
<organism evidence="4 5">
    <name type="scientific">Pseudokineococcus lusitanus</name>
    <dbReference type="NCBI Taxonomy" id="763993"/>
    <lineage>
        <taxon>Bacteria</taxon>
        <taxon>Bacillati</taxon>
        <taxon>Actinomycetota</taxon>
        <taxon>Actinomycetes</taxon>
        <taxon>Kineosporiales</taxon>
        <taxon>Kineosporiaceae</taxon>
        <taxon>Pseudokineococcus</taxon>
    </lineage>
</organism>
<dbReference type="Proteomes" id="UP000276232">
    <property type="component" value="Unassembled WGS sequence"/>
</dbReference>
<dbReference type="GO" id="GO:0032259">
    <property type="term" value="P:methylation"/>
    <property type="evidence" value="ECO:0007669"/>
    <property type="project" value="UniProtKB-KW"/>
</dbReference>
<gene>
    <name evidence="4" type="ORF">EDC03_0279</name>
</gene>
<dbReference type="InterPro" id="IPR029063">
    <property type="entry name" value="SAM-dependent_MTases_sf"/>
</dbReference>
<dbReference type="InterPro" id="IPR046977">
    <property type="entry name" value="RsmC/RlmG"/>
</dbReference>
<dbReference type="OrthoDB" id="9764961at2"/>
<dbReference type="AlphaFoldDB" id="A0A3N1HT21"/>
<comment type="caution">
    <text evidence="4">The sequence shown here is derived from an EMBL/GenBank/DDBJ whole genome shotgun (WGS) entry which is preliminary data.</text>
</comment>
<evidence type="ECO:0000313" key="5">
    <source>
        <dbReference type="Proteomes" id="UP000276232"/>
    </source>
</evidence>
<keyword evidence="5" id="KW-1185">Reference proteome</keyword>
<dbReference type="InterPro" id="IPR007848">
    <property type="entry name" value="Small_mtfrase_dom"/>
</dbReference>
<dbReference type="PANTHER" id="PTHR47816">
    <property type="entry name" value="RIBOSOMAL RNA SMALL SUBUNIT METHYLTRANSFERASE C"/>
    <property type="match status" value="1"/>
</dbReference>
<dbReference type="PANTHER" id="PTHR47816:SF4">
    <property type="entry name" value="RIBOSOMAL RNA SMALL SUBUNIT METHYLTRANSFERASE C"/>
    <property type="match status" value="1"/>
</dbReference>
<keyword evidence="1 4" id="KW-0489">Methyltransferase</keyword>
<dbReference type="CDD" id="cd02440">
    <property type="entry name" value="AdoMet_MTases"/>
    <property type="match status" value="1"/>
</dbReference>
<dbReference type="Pfam" id="PF05175">
    <property type="entry name" value="MTS"/>
    <property type="match status" value="1"/>
</dbReference>
<dbReference type="GO" id="GO:0008757">
    <property type="term" value="F:S-adenosylmethionine-dependent methyltransferase activity"/>
    <property type="evidence" value="ECO:0007669"/>
    <property type="project" value="InterPro"/>
</dbReference>
<sequence>MDESAGEHYFSGRLADRPASDAERELVEVRLRGREVEVETAPGVFSGGRIDLGTRVLLREAPVPPASGDLLDLGCGWGALALAMAADAPGATVWAVDVSARARDLTRRNAERLGLPGVRAVAPEEVPDDVVLAGLWSNPPIRVGKEALHGLLRTWLPRLAPGADAHLVVQRNLGADSLQAWVQTSLGEVVRVERAGSAKGYRVLRATRLG</sequence>
<proteinExistence type="predicted"/>
<keyword evidence="2 4" id="KW-0808">Transferase</keyword>
<feature type="domain" description="Methyltransferase small" evidence="3">
    <location>
        <begin position="36"/>
        <end position="204"/>
    </location>
</feature>
<evidence type="ECO:0000313" key="4">
    <source>
        <dbReference type="EMBL" id="ROP45674.1"/>
    </source>
</evidence>
<dbReference type="RefSeq" id="WP_123378401.1">
    <property type="nucleotide sequence ID" value="NZ_RJKN01000001.1"/>
</dbReference>
<reference evidence="4 5" key="1">
    <citation type="journal article" date="2015" name="Stand. Genomic Sci.">
        <title>Genomic Encyclopedia of Bacterial and Archaeal Type Strains, Phase III: the genomes of soil and plant-associated and newly described type strains.</title>
        <authorList>
            <person name="Whitman W.B."/>
            <person name="Woyke T."/>
            <person name="Klenk H.P."/>
            <person name="Zhou Y."/>
            <person name="Lilburn T.G."/>
            <person name="Beck B.J."/>
            <person name="De Vos P."/>
            <person name="Vandamme P."/>
            <person name="Eisen J.A."/>
            <person name="Garrity G."/>
            <person name="Hugenholtz P."/>
            <person name="Kyrpides N.C."/>
        </authorList>
    </citation>
    <scope>NUCLEOTIDE SEQUENCE [LARGE SCALE GENOMIC DNA]</scope>
    <source>
        <strain evidence="4 5">CECT 7306</strain>
    </source>
</reference>
<dbReference type="SUPFAM" id="SSF53335">
    <property type="entry name" value="S-adenosyl-L-methionine-dependent methyltransferases"/>
    <property type="match status" value="1"/>
</dbReference>
<protein>
    <submittedName>
        <fullName evidence="4">16S rRNA m(2)G 1207 methyltransferase</fullName>
    </submittedName>
</protein>
<evidence type="ECO:0000259" key="3">
    <source>
        <dbReference type="Pfam" id="PF05175"/>
    </source>
</evidence>